<evidence type="ECO:0000256" key="2">
    <source>
        <dbReference type="ARBA" id="ARBA00005179"/>
    </source>
</evidence>
<gene>
    <name evidence="11" type="ORF">BOTBODRAFT_141195</name>
</gene>
<evidence type="ECO:0000256" key="3">
    <source>
        <dbReference type="ARBA" id="ARBA00010617"/>
    </source>
</evidence>
<dbReference type="PRINTS" id="PR00385">
    <property type="entry name" value="P450"/>
</dbReference>
<dbReference type="GO" id="GO:0005506">
    <property type="term" value="F:iron ion binding"/>
    <property type="evidence" value="ECO:0007669"/>
    <property type="project" value="InterPro"/>
</dbReference>
<dbReference type="InterPro" id="IPR036396">
    <property type="entry name" value="Cyt_P450_sf"/>
</dbReference>
<reference evidence="12" key="1">
    <citation type="journal article" date="2014" name="Proc. Natl. Acad. Sci. U.S.A.">
        <title>Extensive sampling of basidiomycete genomes demonstrates inadequacy of the white-rot/brown-rot paradigm for wood decay fungi.</title>
        <authorList>
            <person name="Riley R."/>
            <person name="Salamov A.A."/>
            <person name="Brown D.W."/>
            <person name="Nagy L.G."/>
            <person name="Floudas D."/>
            <person name="Held B.W."/>
            <person name="Levasseur A."/>
            <person name="Lombard V."/>
            <person name="Morin E."/>
            <person name="Otillar R."/>
            <person name="Lindquist E.A."/>
            <person name="Sun H."/>
            <person name="LaButti K.M."/>
            <person name="Schmutz J."/>
            <person name="Jabbour D."/>
            <person name="Luo H."/>
            <person name="Baker S.E."/>
            <person name="Pisabarro A.G."/>
            <person name="Walton J.D."/>
            <person name="Blanchette R.A."/>
            <person name="Henrissat B."/>
            <person name="Martin F."/>
            <person name="Cullen D."/>
            <person name="Hibbett D.S."/>
            <person name="Grigoriev I.V."/>
        </authorList>
    </citation>
    <scope>NUCLEOTIDE SEQUENCE [LARGE SCALE GENOMIC DNA]</scope>
    <source>
        <strain evidence="12">FD-172 SS1</strain>
    </source>
</reference>
<dbReference type="SUPFAM" id="SSF48264">
    <property type="entry name" value="Cytochrome P450"/>
    <property type="match status" value="1"/>
</dbReference>
<keyword evidence="6 10" id="KW-0560">Oxidoreductase</keyword>
<dbReference type="EMBL" id="KL198146">
    <property type="protein sequence ID" value="KDQ06236.1"/>
    <property type="molecule type" value="Genomic_DNA"/>
</dbReference>
<evidence type="ECO:0000256" key="10">
    <source>
        <dbReference type="RuleBase" id="RU000461"/>
    </source>
</evidence>
<dbReference type="GO" id="GO:0020037">
    <property type="term" value="F:heme binding"/>
    <property type="evidence" value="ECO:0007669"/>
    <property type="project" value="InterPro"/>
</dbReference>
<dbReference type="InterPro" id="IPR002401">
    <property type="entry name" value="Cyt_P450_E_grp-I"/>
</dbReference>
<evidence type="ECO:0000256" key="5">
    <source>
        <dbReference type="ARBA" id="ARBA00022723"/>
    </source>
</evidence>
<dbReference type="STRING" id="930990.A0A067M3T2"/>
<dbReference type="OrthoDB" id="2789670at2759"/>
<dbReference type="InterPro" id="IPR001128">
    <property type="entry name" value="Cyt_P450"/>
</dbReference>
<comment type="cofactor">
    <cofactor evidence="1 9">
        <name>heme</name>
        <dbReference type="ChEBI" id="CHEBI:30413"/>
    </cofactor>
</comment>
<dbReference type="Pfam" id="PF00067">
    <property type="entry name" value="p450"/>
    <property type="match status" value="1"/>
</dbReference>
<organism evidence="11 12">
    <name type="scientific">Botryobasidium botryosum (strain FD-172 SS1)</name>
    <dbReference type="NCBI Taxonomy" id="930990"/>
    <lineage>
        <taxon>Eukaryota</taxon>
        <taxon>Fungi</taxon>
        <taxon>Dikarya</taxon>
        <taxon>Basidiomycota</taxon>
        <taxon>Agaricomycotina</taxon>
        <taxon>Agaricomycetes</taxon>
        <taxon>Cantharellales</taxon>
        <taxon>Botryobasidiaceae</taxon>
        <taxon>Botryobasidium</taxon>
    </lineage>
</organism>
<evidence type="ECO:0008006" key="13">
    <source>
        <dbReference type="Google" id="ProtNLM"/>
    </source>
</evidence>
<keyword evidence="8 10" id="KW-0503">Monooxygenase</keyword>
<comment type="similarity">
    <text evidence="3 10">Belongs to the cytochrome P450 family.</text>
</comment>
<proteinExistence type="inferred from homology"/>
<dbReference type="PRINTS" id="PR00463">
    <property type="entry name" value="EP450I"/>
</dbReference>
<evidence type="ECO:0000313" key="11">
    <source>
        <dbReference type="EMBL" id="KDQ06236.1"/>
    </source>
</evidence>
<dbReference type="HOGENOM" id="CLU_001570_2_3_1"/>
<keyword evidence="7 9" id="KW-0408">Iron</keyword>
<evidence type="ECO:0000256" key="4">
    <source>
        <dbReference type="ARBA" id="ARBA00022617"/>
    </source>
</evidence>
<evidence type="ECO:0000256" key="7">
    <source>
        <dbReference type="ARBA" id="ARBA00023004"/>
    </source>
</evidence>
<dbReference type="PANTHER" id="PTHR46300">
    <property type="entry name" value="P450, PUTATIVE (EUROFUNG)-RELATED-RELATED"/>
    <property type="match status" value="1"/>
</dbReference>
<keyword evidence="5 9" id="KW-0479">Metal-binding</keyword>
<evidence type="ECO:0000256" key="9">
    <source>
        <dbReference type="PIRSR" id="PIRSR602401-1"/>
    </source>
</evidence>
<evidence type="ECO:0000256" key="1">
    <source>
        <dbReference type="ARBA" id="ARBA00001971"/>
    </source>
</evidence>
<name>A0A067M3T2_BOTB1</name>
<keyword evidence="12" id="KW-1185">Reference proteome</keyword>
<dbReference type="InParanoid" id="A0A067M3T2"/>
<evidence type="ECO:0000256" key="6">
    <source>
        <dbReference type="ARBA" id="ARBA00023002"/>
    </source>
</evidence>
<accession>A0A067M3T2</accession>
<evidence type="ECO:0000256" key="8">
    <source>
        <dbReference type="ARBA" id="ARBA00023033"/>
    </source>
</evidence>
<dbReference type="InterPro" id="IPR050364">
    <property type="entry name" value="Cytochrome_P450_fung"/>
</dbReference>
<dbReference type="GO" id="GO:0004497">
    <property type="term" value="F:monooxygenase activity"/>
    <property type="evidence" value="ECO:0007669"/>
    <property type="project" value="UniProtKB-KW"/>
</dbReference>
<keyword evidence="4 9" id="KW-0349">Heme</keyword>
<dbReference type="InterPro" id="IPR017972">
    <property type="entry name" value="Cyt_P450_CS"/>
</dbReference>
<dbReference type="PROSITE" id="PS00086">
    <property type="entry name" value="CYTOCHROME_P450"/>
    <property type="match status" value="1"/>
</dbReference>
<dbReference type="CDD" id="cd11065">
    <property type="entry name" value="CYP64-like"/>
    <property type="match status" value="1"/>
</dbReference>
<dbReference type="Proteomes" id="UP000027195">
    <property type="component" value="Unassembled WGS sequence"/>
</dbReference>
<dbReference type="PANTHER" id="PTHR46300:SF7">
    <property type="entry name" value="P450, PUTATIVE (EUROFUNG)-RELATED"/>
    <property type="match status" value="1"/>
</dbReference>
<dbReference type="GO" id="GO:0016705">
    <property type="term" value="F:oxidoreductase activity, acting on paired donors, with incorporation or reduction of molecular oxygen"/>
    <property type="evidence" value="ECO:0007669"/>
    <property type="project" value="InterPro"/>
</dbReference>
<feature type="binding site" description="axial binding residue" evidence="9">
    <location>
        <position position="433"/>
    </location>
    <ligand>
        <name>heme</name>
        <dbReference type="ChEBI" id="CHEBI:30413"/>
    </ligand>
    <ligandPart>
        <name>Fe</name>
        <dbReference type="ChEBI" id="CHEBI:18248"/>
    </ligandPart>
</feature>
<sequence length="502" mass="56346">METLTTLITIALGLALLVVYRRKTSLSNPRRLPPPPGPKPDLIIGNARHIPPTNAWLTFTEWKKTYGDIVHLEVPGQHIIVINSYKVASKLLGQKLAYADRPAFQMVGELMGWSRMVSLMRYGDGWKRRRKLIHPAMHKTAIKVHWPEQQREARELLRNLCERPNDFMKDIRTTIGKLIMLAVYGISVKSAEDKYIVMAEKALATVAQVASLGNSLVNIFPILKFVPQWFPGAGFKRRALAWRVTTEKMVDYPFAEVKQKLASGTATPSFTANALQNGGVTDEDVKWASGTMYAAGSDTTGTLLSSFVLAMALYPDVQRKAQAELDRVTQKQRLPTFLDRPDLPYIECLIKELLRWSVITPLSVPHALSEDDYYEGYWIPKGSTILPNVWAFSKDADMYPEPEQFIPERFEGEAGKKVLDPTNYAFGFGRRICAGQNFADAVLYISIVSILAAINISKHRDESGNEVEPEVSYSAGMINQVNPFKCSIKPRSDAARVLMQEV</sequence>
<dbReference type="Gene3D" id="1.10.630.10">
    <property type="entry name" value="Cytochrome P450"/>
    <property type="match status" value="1"/>
</dbReference>
<comment type="pathway">
    <text evidence="2">Secondary metabolite biosynthesis.</text>
</comment>
<evidence type="ECO:0000313" key="12">
    <source>
        <dbReference type="Proteomes" id="UP000027195"/>
    </source>
</evidence>
<dbReference type="AlphaFoldDB" id="A0A067M3T2"/>
<protein>
    <recommendedName>
        <fullName evidence="13">Cytochrome P450</fullName>
    </recommendedName>
</protein>